<proteinExistence type="predicted"/>
<reference evidence="3 4" key="1">
    <citation type="submission" date="2019-02" db="EMBL/GenBank/DDBJ databases">
        <title>Bacterial novel species Mucilaginibacter sp. 17JY9-4 isolated from soil.</title>
        <authorList>
            <person name="Jung H.-Y."/>
        </authorList>
    </citation>
    <scope>NUCLEOTIDE SEQUENCE [LARGE SCALE GENOMIC DNA]</scope>
    <source>
        <strain evidence="3 4">17JY9-4</strain>
    </source>
</reference>
<sequence>MGLIRFLIIAICSLYIIRSLVRIFLPMLFSSVINKAQEQARQQQQNYNQQQQPKPDGRIRVDYKPDAKSSVPDSEGEFVDYEEIK</sequence>
<dbReference type="InterPro" id="IPR032272">
    <property type="entry name" value="DUF4834"/>
</dbReference>
<evidence type="ECO:0000256" key="1">
    <source>
        <dbReference type="SAM" id="MobiDB-lite"/>
    </source>
</evidence>
<feature type="compositionally biased region" description="Low complexity" evidence="1">
    <location>
        <begin position="40"/>
        <end position="52"/>
    </location>
</feature>
<protein>
    <submittedName>
        <fullName evidence="3">DUF4834 family protein</fullName>
    </submittedName>
</protein>
<dbReference type="EMBL" id="SEWG01000008">
    <property type="protein sequence ID" value="RYU86913.1"/>
    <property type="molecule type" value="Genomic_DNA"/>
</dbReference>
<dbReference type="AlphaFoldDB" id="A0A4Q5LHK9"/>
<keyword evidence="2" id="KW-0812">Transmembrane</keyword>
<feature type="transmembrane region" description="Helical" evidence="2">
    <location>
        <begin position="6"/>
        <end position="25"/>
    </location>
</feature>
<feature type="region of interest" description="Disordered" evidence="1">
    <location>
        <begin position="40"/>
        <end position="85"/>
    </location>
</feature>
<keyword evidence="2" id="KW-0472">Membrane</keyword>
<gene>
    <name evidence="3" type="ORF">EWM62_17335</name>
</gene>
<keyword evidence="2" id="KW-1133">Transmembrane helix</keyword>
<organism evidence="3 4">
    <name type="scientific">Mucilaginibacter terrigena</name>
    <dbReference type="NCBI Taxonomy" id="2492395"/>
    <lineage>
        <taxon>Bacteria</taxon>
        <taxon>Pseudomonadati</taxon>
        <taxon>Bacteroidota</taxon>
        <taxon>Sphingobacteriia</taxon>
        <taxon>Sphingobacteriales</taxon>
        <taxon>Sphingobacteriaceae</taxon>
        <taxon>Mucilaginibacter</taxon>
    </lineage>
</organism>
<comment type="caution">
    <text evidence="3">The sequence shown here is derived from an EMBL/GenBank/DDBJ whole genome shotgun (WGS) entry which is preliminary data.</text>
</comment>
<feature type="compositionally biased region" description="Acidic residues" evidence="1">
    <location>
        <begin position="74"/>
        <end position="85"/>
    </location>
</feature>
<evidence type="ECO:0000313" key="3">
    <source>
        <dbReference type="EMBL" id="RYU86913.1"/>
    </source>
</evidence>
<feature type="compositionally biased region" description="Basic and acidic residues" evidence="1">
    <location>
        <begin position="55"/>
        <end position="67"/>
    </location>
</feature>
<name>A0A4Q5LHK9_9SPHI</name>
<evidence type="ECO:0000256" key="2">
    <source>
        <dbReference type="SAM" id="Phobius"/>
    </source>
</evidence>
<dbReference type="Proteomes" id="UP000293331">
    <property type="component" value="Unassembled WGS sequence"/>
</dbReference>
<dbReference type="OrthoDB" id="799376at2"/>
<keyword evidence="4" id="KW-1185">Reference proteome</keyword>
<accession>A0A4Q5LHK9</accession>
<dbReference type="RefSeq" id="WP_129877943.1">
    <property type="nucleotide sequence ID" value="NZ_SEWG01000008.1"/>
</dbReference>
<dbReference type="Pfam" id="PF16118">
    <property type="entry name" value="DUF4834"/>
    <property type="match status" value="1"/>
</dbReference>
<evidence type="ECO:0000313" key="4">
    <source>
        <dbReference type="Proteomes" id="UP000293331"/>
    </source>
</evidence>